<dbReference type="InterPro" id="IPR041682">
    <property type="entry name" value="AAA_14"/>
</dbReference>
<dbReference type="GO" id="GO:0005524">
    <property type="term" value="F:ATP binding"/>
    <property type="evidence" value="ECO:0007669"/>
    <property type="project" value="UniProtKB-KW"/>
</dbReference>
<evidence type="ECO:0000259" key="1">
    <source>
        <dbReference type="Pfam" id="PF13173"/>
    </source>
</evidence>
<accession>A0A7C3EAT1</accession>
<dbReference type="Pfam" id="PF13635">
    <property type="entry name" value="DUF4143"/>
    <property type="match status" value="1"/>
</dbReference>
<keyword evidence="3" id="KW-0547">Nucleotide-binding</keyword>
<dbReference type="Pfam" id="PF13173">
    <property type="entry name" value="AAA_14"/>
    <property type="match status" value="1"/>
</dbReference>
<name>A0A7C3EAT1_9SPIR</name>
<evidence type="ECO:0000313" key="3">
    <source>
        <dbReference type="EMBL" id="HFH30373.1"/>
    </source>
</evidence>
<proteinExistence type="predicted"/>
<keyword evidence="3" id="KW-0067">ATP-binding</keyword>
<dbReference type="AlphaFoldDB" id="A0A7C3EAT1"/>
<sequence length="402" mass="46716">MEIKRSSYIDTILPHFDTPVIKVLTGMRRVGKSTLIVQLIRLLQDKGTDSNAILYINKELLEWDFIKSYMDLYNFIKSFYLSKHYAKRYIFIDEIQEISGWEKAIASIFSESFADITISGSNAHLLASDLATLLSGRYIEFKVYPLTFKEFCAFHQRSNSTEKEQFSLFLRYGGLPGIHAFELSDTAVFTYLHGIYSTIVLKDVIQRNEIKDPALLDHVIKYVFDNCGNITSVKRISDYLKTQKLTASVDKVLNYIHYLEKAFLVYEAQRYDIKGLRLLELYSKYYAGDIGLRHGLLGYKDGDINGLLENIVYLELLQRGYSVHIGKFDTMEVDFIAEKQNEKLYIQVCYLLPNEEVIEREFRPLKRIQDSYPKYILTLDEFQAIERNGIKTINLIDFLLAV</sequence>
<feature type="domain" description="DUF4143" evidence="2">
    <location>
        <begin position="202"/>
        <end position="350"/>
    </location>
</feature>
<dbReference type="PANTHER" id="PTHR33295">
    <property type="entry name" value="ATPASE"/>
    <property type="match status" value="1"/>
</dbReference>
<reference evidence="3" key="1">
    <citation type="journal article" date="2020" name="mSystems">
        <title>Genome- and Community-Level Interaction Insights into Carbon Utilization and Element Cycling Functions of Hydrothermarchaeota in Hydrothermal Sediment.</title>
        <authorList>
            <person name="Zhou Z."/>
            <person name="Liu Y."/>
            <person name="Xu W."/>
            <person name="Pan J."/>
            <person name="Luo Z.H."/>
            <person name="Li M."/>
        </authorList>
    </citation>
    <scope>NUCLEOTIDE SEQUENCE [LARGE SCALE GENOMIC DNA]</scope>
    <source>
        <strain evidence="3">SpSt-503</strain>
    </source>
</reference>
<feature type="domain" description="AAA" evidence="1">
    <location>
        <begin position="21"/>
        <end position="152"/>
    </location>
</feature>
<comment type="caution">
    <text evidence="3">The sequence shown here is derived from an EMBL/GenBank/DDBJ whole genome shotgun (WGS) entry which is preliminary data.</text>
</comment>
<evidence type="ECO:0000259" key="2">
    <source>
        <dbReference type="Pfam" id="PF13635"/>
    </source>
</evidence>
<dbReference type="PANTHER" id="PTHR33295:SF20">
    <property type="entry name" value="ATPASE"/>
    <property type="match status" value="1"/>
</dbReference>
<dbReference type="InterPro" id="IPR027417">
    <property type="entry name" value="P-loop_NTPase"/>
</dbReference>
<dbReference type="SUPFAM" id="SSF52540">
    <property type="entry name" value="P-loop containing nucleoside triphosphate hydrolases"/>
    <property type="match status" value="1"/>
</dbReference>
<dbReference type="InterPro" id="IPR025420">
    <property type="entry name" value="DUF4143"/>
</dbReference>
<dbReference type="EMBL" id="DSVL01000394">
    <property type="protein sequence ID" value="HFH30373.1"/>
    <property type="molecule type" value="Genomic_DNA"/>
</dbReference>
<gene>
    <name evidence="3" type="ORF">ENS59_12840</name>
</gene>
<organism evidence="3">
    <name type="scientific">Gracilinema caldarium</name>
    <dbReference type="NCBI Taxonomy" id="215591"/>
    <lineage>
        <taxon>Bacteria</taxon>
        <taxon>Pseudomonadati</taxon>
        <taxon>Spirochaetota</taxon>
        <taxon>Spirochaetia</taxon>
        <taxon>Spirochaetales</taxon>
        <taxon>Breznakiellaceae</taxon>
        <taxon>Gracilinema</taxon>
    </lineage>
</organism>
<protein>
    <submittedName>
        <fullName evidence="3">ATP-binding protein</fullName>
    </submittedName>
</protein>